<name>A0A4W6FP76_LATCA</name>
<dbReference type="GeneTree" id="ENSGT00940000154386"/>
<sequence>MCARYLEFILLLWFPGVLHAQSTAQSCRAPGLAHGYFLPALETYPHETKLTYACDNGLKPVVEGWWATSTCQNGKWVHNPQCIDEKACFPPTIPNAKYTENSNGWYEEGDTIRTICDEGYEHKDWSATARCTNGTWSSLPICEKHHHACGEPPKLPHAVIIHQRYRKVFAVDSEVQYVCEDGYTMEGGHTKKSIFCMSGTWNEGPTCSSRPDAGHGGSPDVGTGGGHTTSTGHGTQPGREDSRPGTGHGGSPEVGTGGGHTTSTGRGTQPGGGGSSTTSGSRSVYASIDTCGKHPVVPNAVVVQVERMYLKYKCNSFYKQEGLDTVVCYDGGTWSALPVCKEAFCVMKPGPYVYGLDLSAAVYLKEGEQKFPCMWQDYSVAVRCTNGRITYTDCCTSYNHWLVSLVLGFTFQITILLLICFMCLILNNTLTLHSYSALFYIN</sequence>
<feature type="compositionally biased region" description="Gly residues" evidence="6">
    <location>
        <begin position="214"/>
        <end position="227"/>
    </location>
</feature>
<evidence type="ECO:0000256" key="7">
    <source>
        <dbReference type="SAM" id="Phobius"/>
    </source>
</evidence>
<dbReference type="InterPro" id="IPR035976">
    <property type="entry name" value="Sushi/SCR/CCP_sf"/>
</dbReference>
<gene>
    <name evidence="10" type="primary">LOC108883778</name>
</gene>
<dbReference type="Gene3D" id="2.10.70.10">
    <property type="entry name" value="Complement Module, domain 1"/>
    <property type="match status" value="4"/>
</dbReference>
<dbReference type="Ensembl" id="ENSLCAT00010053891.1">
    <property type="protein sequence ID" value="ENSLCAP00010052530.1"/>
    <property type="gene ID" value="ENSLCAG00010024453.1"/>
</dbReference>
<dbReference type="Proteomes" id="UP000314980">
    <property type="component" value="Unassembled WGS sequence"/>
</dbReference>
<evidence type="ECO:0000313" key="11">
    <source>
        <dbReference type="Proteomes" id="UP000314980"/>
    </source>
</evidence>
<feature type="compositionally biased region" description="Gly residues" evidence="6">
    <location>
        <begin position="246"/>
        <end position="260"/>
    </location>
</feature>
<dbReference type="InterPro" id="IPR051503">
    <property type="entry name" value="ComplSys_Reg/VirEntry_Med"/>
</dbReference>
<dbReference type="STRING" id="8187.ENSLCAP00010052530"/>
<feature type="domain" description="Sushi" evidence="9">
    <location>
        <begin position="147"/>
        <end position="209"/>
    </location>
</feature>
<comment type="caution">
    <text evidence="5">Lacks conserved residue(s) required for the propagation of feature annotation.</text>
</comment>
<dbReference type="Pfam" id="PF00084">
    <property type="entry name" value="Sushi"/>
    <property type="match status" value="4"/>
</dbReference>
<keyword evidence="2 5" id="KW-0768">Sushi</keyword>
<feature type="domain" description="Sushi" evidence="9">
    <location>
        <begin position="289"/>
        <end position="342"/>
    </location>
</feature>
<dbReference type="SMART" id="SM00032">
    <property type="entry name" value="CCP"/>
    <property type="match status" value="4"/>
</dbReference>
<evidence type="ECO:0000313" key="10">
    <source>
        <dbReference type="Ensembl" id="ENSLCAP00010052530.1"/>
    </source>
</evidence>
<keyword evidence="7" id="KW-0812">Transmembrane</keyword>
<evidence type="ECO:0000256" key="5">
    <source>
        <dbReference type="PROSITE-ProRule" id="PRU00302"/>
    </source>
</evidence>
<dbReference type="SUPFAM" id="SSF57535">
    <property type="entry name" value="Complement control module/SCR domain"/>
    <property type="match status" value="4"/>
</dbReference>
<dbReference type="InParanoid" id="A0A4W6FP76"/>
<keyword evidence="7" id="KW-0472">Membrane</keyword>
<protein>
    <recommendedName>
        <fullName evidence="9">Sushi domain-containing protein</fullName>
    </recommendedName>
</protein>
<reference evidence="10" key="2">
    <citation type="submission" date="2025-08" db="UniProtKB">
        <authorList>
            <consortium name="Ensembl"/>
        </authorList>
    </citation>
    <scope>IDENTIFICATION</scope>
</reference>
<keyword evidence="3 8" id="KW-0732">Signal</keyword>
<feature type="domain" description="Sushi" evidence="9">
    <location>
        <begin position="25"/>
        <end position="84"/>
    </location>
</feature>
<evidence type="ECO:0000256" key="2">
    <source>
        <dbReference type="ARBA" id="ARBA00022659"/>
    </source>
</evidence>
<dbReference type="PANTHER" id="PTHR45785">
    <property type="entry name" value="COMPLEMENT FACTOR H-RELATED"/>
    <property type="match status" value="1"/>
</dbReference>
<evidence type="ECO:0000256" key="1">
    <source>
        <dbReference type="ARBA" id="ARBA00004328"/>
    </source>
</evidence>
<comment type="subcellular location">
    <subcellularLocation>
        <location evidence="1">Virion</location>
    </subcellularLocation>
</comment>
<reference evidence="11" key="1">
    <citation type="submission" date="2015-09" db="EMBL/GenBank/DDBJ databases">
        <authorList>
            <person name="Sai Rama Sridatta P."/>
        </authorList>
    </citation>
    <scope>NUCLEOTIDE SEQUENCE [LARGE SCALE GENOMIC DNA]</scope>
</reference>
<evidence type="ECO:0000256" key="4">
    <source>
        <dbReference type="ARBA" id="ARBA00023157"/>
    </source>
</evidence>
<feature type="region of interest" description="Disordered" evidence="6">
    <location>
        <begin position="207"/>
        <end position="281"/>
    </location>
</feature>
<keyword evidence="11" id="KW-1185">Reference proteome</keyword>
<reference evidence="10" key="3">
    <citation type="submission" date="2025-09" db="UniProtKB">
        <authorList>
            <consortium name="Ensembl"/>
        </authorList>
    </citation>
    <scope>IDENTIFICATION</scope>
</reference>
<dbReference type="InterPro" id="IPR000436">
    <property type="entry name" value="Sushi_SCR_CCP_dom"/>
</dbReference>
<feature type="signal peptide" evidence="8">
    <location>
        <begin position="1"/>
        <end position="20"/>
    </location>
</feature>
<organism evidence="10 11">
    <name type="scientific">Lates calcarifer</name>
    <name type="common">Barramundi</name>
    <name type="synonym">Holocentrus calcarifer</name>
    <dbReference type="NCBI Taxonomy" id="8187"/>
    <lineage>
        <taxon>Eukaryota</taxon>
        <taxon>Metazoa</taxon>
        <taxon>Chordata</taxon>
        <taxon>Craniata</taxon>
        <taxon>Vertebrata</taxon>
        <taxon>Euteleostomi</taxon>
        <taxon>Actinopterygii</taxon>
        <taxon>Neopterygii</taxon>
        <taxon>Teleostei</taxon>
        <taxon>Neoteleostei</taxon>
        <taxon>Acanthomorphata</taxon>
        <taxon>Carangaria</taxon>
        <taxon>Carangaria incertae sedis</taxon>
        <taxon>Centropomidae</taxon>
        <taxon>Lates</taxon>
    </lineage>
</organism>
<dbReference type="PROSITE" id="PS50923">
    <property type="entry name" value="SUSHI"/>
    <property type="match status" value="4"/>
</dbReference>
<feature type="transmembrane region" description="Helical" evidence="7">
    <location>
        <begin position="401"/>
        <end position="426"/>
    </location>
</feature>
<dbReference type="CDD" id="cd00033">
    <property type="entry name" value="CCP"/>
    <property type="match status" value="3"/>
</dbReference>
<accession>A0A4W6FP76</accession>
<keyword evidence="4 5" id="KW-1015">Disulfide bond</keyword>
<dbReference type="PANTHER" id="PTHR45785:SF2">
    <property type="entry name" value="COMPLEMENT FACTOR H-RELATED"/>
    <property type="match status" value="1"/>
</dbReference>
<dbReference type="AlphaFoldDB" id="A0A4W6FP76"/>
<evidence type="ECO:0000256" key="6">
    <source>
        <dbReference type="SAM" id="MobiDB-lite"/>
    </source>
</evidence>
<keyword evidence="7" id="KW-1133">Transmembrane helix</keyword>
<dbReference type="PROSITE" id="PS51257">
    <property type="entry name" value="PROKAR_LIPOPROTEIN"/>
    <property type="match status" value="1"/>
</dbReference>
<evidence type="ECO:0000256" key="8">
    <source>
        <dbReference type="SAM" id="SignalP"/>
    </source>
</evidence>
<evidence type="ECO:0000256" key="3">
    <source>
        <dbReference type="ARBA" id="ARBA00022729"/>
    </source>
</evidence>
<evidence type="ECO:0000259" key="9">
    <source>
        <dbReference type="PROSITE" id="PS50923"/>
    </source>
</evidence>
<feature type="disulfide bond" evidence="5">
    <location>
        <begin position="88"/>
        <end position="131"/>
    </location>
</feature>
<feature type="chain" id="PRO_5021329077" description="Sushi domain-containing protein" evidence="8">
    <location>
        <begin position="21"/>
        <end position="442"/>
    </location>
</feature>
<feature type="domain" description="Sushi" evidence="9">
    <location>
        <begin position="86"/>
        <end position="144"/>
    </location>
</feature>
<proteinExistence type="predicted"/>